<accession>G0P0I1</accession>
<evidence type="ECO:0000313" key="4">
    <source>
        <dbReference type="Proteomes" id="UP000008068"/>
    </source>
</evidence>
<organism evidence="4">
    <name type="scientific">Caenorhabditis brenneri</name>
    <name type="common">Nematode worm</name>
    <dbReference type="NCBI Taxonomy" id="135651"/>
    <lineage>
        <taxon>Eukaryota</taxon>
        <taxon>Metazoa</taxon>
        <taxon>Ecdysozoa</taxon>
        <taxon>Nematoda</taxon>
        <taxon>Chromadorea</taxon>
        <taxon>Rhabditida</taxon>
        <taxon>Rhabditina</taxon>
        <taxon>Rhabditomorpha</taxon>
        <taxon>Rhabditoidea</taxon>
        <taxon>Rhabditidae</taxon>
        <taxon>Peloderinae</taxon>
        <taxon>Caenorhabditis</taxon>
    </lineage>
</organism>
<evidence type="ECO:0000313" key="3">
    <source>
        <dbReference type="EMBL" id="EGT41748.1"/>
    </source>
</evidence>
<gene>
    <name evidence="3" type="ORF">CAEBREN_06416</name>
</gene>
<dbReference type="EMBL" id="GL380000">
    <property type="protein sequence ID" value="EGT41748.1"/>
    <property type="molecule type" value="Genomic_DNA"/>
</dbReference>
<keyword evidence="2" id="KW-1133">Transmembrane helix</keyword>
<dbReference type="InParanoid" id="G0P0I1"/>
<keyword evidence="4" id="KW-1185">Reference proteome</keyword>
<keyword evidence="2" id="KW-0812">Transmembrane</keyword>
<dbReference type="HOGENOM" id="CLU_1134405_0_0_1"/>
<dbReference type="AlphaFoldDB" id="G0P0I1"/>
<proteinExistence type="predicted"/>
<protein>
    <submittedName>
        <fullName evidence="3">Uncharacterized protein</fullName>
    </submittedName>
</protein>
<keyword evidence="2" id="KW-0472">Membrane</keyword>
<feature type="coiled-coil region" evidence="1">
    <location>
        <begin position="30"/>
        <end position="64"/>
    </location>
</feature>
<feature type="coiled-coil region" evidence="1">
    <location>
        <begin position="101"/>
        <end position="203"/>
    </location>
</feature>
<evidence type="ECO:0000256" key="1">
    <source>
        <dbReference type="SAM" id="Coils"/>
    </source>
</evidence>
<name>G0P0I1_CAEBE</name>
<reference evidence="4" key="1">
    <citation type="submission" date="2011-07" db="EMBL/GenBank/DDBJ databases">
        <authorList>
            <consortium name="Caenorhabditis brenneri Sequencing and Analysis Consortium"/>
            <person name="Wilson R.K."/>
        </authorList>
    </citation>
    <scope>NUCLEOTIDE SEQUENCE [LARGE SCALE GENOMIC DNA]</scope>
    <source>
        <strain evidence="4">PB2801</strain>
    </source>
</reference>
<feature type="transmembrane region" description="Helical" evidence="2">
    <location>
        <begin position="224"/>
        <end position="241"/>
    </location>
</feature>
<keyword evidence="1" id="KW-0175">Coiled coil</keyword>
<evidence type="ECO:0000256" key="2">
    <source>
        <dbReference type="SAM" id="Phobius"/>
    </source>
</evidence>
<dbReference type="Proteomes" id="UP000008068">
    <property type="component" value="Unassembled WGS sequence"/>
</dbReference>
<sequence>MIETMEAYYSVFRKYEYNDENLNGREQKLVNAAKNIIRDHEAKVSTYESNVEFLKTRVKNLQAEVAEISKPAFDPFEHSGQDLSPREKELFKANVSYKITVDELRSKLELAELTLGLKQRELEQVKEHAEKLRGDIETLVKDLGPVQLELESLRLENKTLKERVEENDKRTQCDGENELNENLNSLKMENQLLRDQLISAEAKSQEQHAKNSEQQMLLNWYKDVMMVLGCIILALVIPGIWKMLF</sequence>